<evidence type="ECO:0000256" key="2">
    <source>
        <dbReference type="ARBA" id="ARBA00022643"/>
    </source>
</evidence>
<organism evidence="6 7">
    <name type="scientific">Mycolicibacterium boenickei</name>
    <dbReference type="NCBI Taxonomy" id="146017"/>
    <lineage>
        <taxon>Bacteria</taxon>
        <taxon>Bacillati</taxon>
        <taxon>Actinomycetota</taxon>
        <taxon>Actinomycetes</taxon>
        <taxon>Mycobacteriales</taxon>
        <taxon>Mycobacteriaceae</taxon>
        <taxon>Mycolicibacterium</taxon>
    </lineage>
</organism>
<evidence type="ECO:0000313" key="6">
    <source>
        <dbReference type="EMBL" id="BBX93078.1"/>
    </source>
</evidence>
<keyword evidence="4" id="KW-0503">Monooxygenase</keyword>
<evidence type="ECO:0000256" key="4">
    <source>
        <dbReference type="ARBA" id="ARBA00023033"/>
    </source>
</evidence>
<dbReference type="InterPro" id="IPR036661">
    <property type="entry name" value="Luciferase-like_sf"/>
</dbReference>
<feature type="domain" description="Luciferase-like" evidence="5">
    <location>
        <begin position="26"/>
        <end position="216"/>
    </location>
</feature>
<evidence type="ECO:0000256" key="3">
    <source>
        <dbReference type="ARBA" id="ARBA00023002"/>
    </source>
</evidence>
<accession>A0ABN5ZFV7</accession>
<dbReference type="InterPro" id="IPR011251">
    <property type="entry name" value="Luciferase-like_dom"/>
</dbReference>
<keyword evidence="3" id="KW-0560">Oxidoreductase</keyword>
<gene>
    <name evidence="6" type="ORF">MBOE_47270</name>
</gene>
<evidence type="ECO:0000313" key="7">
    <source>
        <dbReference type="Proteomes" id="UP000466683"/>
    </source>
</evidence>
<name>A0ABN5ZFV7_9MYCO</name>
<evidence type="ECO:0000259" key="5">
    <source>
        <dbReference type="Pfam" id="PF00296"/>
    </source>
</evidence>
<sequence>MVGMGVPLTVGIEVTGDGLSVLDAGVAGIAGLAGRLEAAGVSYWVIGAGRGEGNDVTVEGLDPSLLATIAARHTSRLGLVVAAAAHRDHPYNLARRLVSVDHAAHGRVGWLALDFDHSIALNANTDTWTGNDLDPAHTDDAIVAVRALWRTWPLDSVVGDLGTGLFADVSRIRRADVHNAYDIAGPLNVPGSVQGDLPVWRQAGIGRDGVAGAADHLIVEDGDPIPAAGNVVVRLRSAGSIDAALNRIAGCAKTSGVLLRLDPAELEHVLHEVLPAARKRGLLADHETGTLRERLGLPVPVAPDLTRNPTVFETVPNPGGRL</sequence>
<dbReference type="Pfam" id="PF00296">
    <property type="entry name" value="Bac_luciferase"/>
    <property type="match status" value="1"/>
</dbReference>
<protein>
    <recommendedName>
        <fullName evidence="5">Luciferase-like domain-containing protein</fullName>
    </recommendedName>
</protein>
<dbReference type="PANTHER" id="PTHR30011">
    <property type="entry name" value="ALKANESULFONATE MONOOXYGENASE-RELATED"/>
    <property type="match status" value="1"/>
</dbReference>
<keyword evidence="1" id="KW-0285">Flavoprotein</keyword>
<dbReference type="Gene3D" id="3.20.20.30">
    <property type="entry name" value="Luciferase-like domain"/>
    <property type="match status" value="1"/>
</dbReference>
<proteinExistence type="predicted"/>
<dbReference type="PANTHER" id="PTHR30011:SF16">
    <property type="entry name" value="C2H2 FINGER DOMAIN TRANSCRIPTION FACTOR (EUROFUNG)-RELATED"/>
    <property type="match status" value="1"/>
</dbReference>
<dbReference type="SUPFAM" id="SSF51679">
    <property type="entry name" value="Bacterial luciferase-like"/>
    <property type="match status" value="1"/>
</dbReference>
<dbReference type="EMBL" id="AP022579">
    <property type="protein sequence ID" value="BBX93078.1"/>
    <property type="molecule type" value="Genomic_DNA"/>
</dbReference>
<evidence type="ECO:0000256" key="1">
    <source>
        <dbReference type="ARBA" id="ARBA00022630"/>
    </source>
</evidence>
<dbReference type="InterPro" id="IPR051260">
    <property type="entry name" value="Diverse_substr_monoxygenases"/>
</dbReference>
<keyword evidence="2" id="KW-0288">FMN</keyword>
<dbReference type="Proteomes" id="UP000466683">
    <property type="component" value="Chromosome"/>
</dbReference>
<reference evidence="6 7" key="1">
    <citation type="journal article" date="2019" name="Emerg. Microbes Infect.">
        <title>Comprehensive subspecies identification of 175 nontuberculous mycobacteria species based on 7547 genomic profiles.</title>
        <authorList>
            <person name="Matsumoto Y."/>
            <person name="Kinjo T."/>
            <person name="Motooka D."/>
            <person name="Nabeya D."/>
            <person name="Jung N."/>
            <person name="Uechi K."/>
            <person name="Horii T."/>
            <person name="Iida T."/>
            <person name="Fujita J."/>
            <person name="Nakamura S."/>
        </authorList>
    </citation>
    <scope>NUCLEOTIDE SEQUENCE [LARGE SCALE GENOMIC DNA]</scope>
    <source>
        <strain evidence="6 7">JCM 15653</strain>
    </source>
</reference>
<keyword evidence="7" id="KW-1185">Reference proteome</keyword>